<accession>A0A6V7DK83</accession>
<dbReference type="Proteomes" id="UP000587508">
    <property type="component" value="Unassembled WGS sequence"/>
</dbReference>
<keyword evidence="2" id="KW-1133">Transmembrane helix</keyword>
<proteinExistence type="predicted"/>
<dbReference type="EMBL" id="CAJDKC010000003">
    <property type="protein sequence ID" value="CAD0335873.1"/>
    <property type="molecule type" value="Genomic_DNA"/>
</dbReference>
<feature type="region of interest" description="Disordered" evidence="1">
    <location>
        <begin position="149"/>
        <end position="168"/>
    </location>
</feature>
<dbReference type="EMBL" id="CAJDKC010000003">
    <property type="protein sequence ID" value="CAD0336004.1"/>
    <property type="molecule type" value="Genomic_DNA"/>
</dbReference>
<dbReference type="NCBIfam" id="NF041109">
    <property type="entry name" value="VF_TspB_C_term"/>
    <property type="match status" value="1"/>
</dbReference>
<comment type="caution">
    <text evidence="4">The sequence shown here is derived from an EMBL/GenBank/DDBJ whole genome shotgun (WGS) entry which is preliminary data.</text>
</comment>
<evidence type="ECO:0000256" key="1">
    <source>
        <dbReference type="SAM" id="MobiDB-lite"/>
    </source>
</evidence>
<organism evidence="4 5">
    <name type="scientific">Xanthomonas hortorum pv. carotae</name>
    <dbReference type="NCBI Taxonomy" id="487904"/>
    <lineage>
        <taxon>Bacteria</taxon>
        <taxon>Pseudomonadati</taxon>
        <taxon>Pseudomonadota</taxon>
        <taxon>Gammaproteobacteria</taxon>
        <taxon>Lysobacterales</taxon>
        <taxon>Lysobacteraceae</taxon>
        <taxon>Xanthomonas</taxon>
    </lineage>
</organism>
<dbReference type="RefSeq" id="WP_183086752.1">
    <property type="nucleotide sequence ID" value="NZ_CAJDKC010000003.1"/>
</dbReference>
<dbReference type="EMBL" id="CAJDKC010000003">
    <property type="protein sequence ID" value="CAD0335865.1"/>
    <property type="molecule type" value="Genomic_DNA"/>
</dbReference>
<dbReference type="EMBL" id="CAJDKC010000003">
    <property type="protein sequence ID" value="CAD0336013.1"/>
    <property type="molecule type" value="Genomic_DNA"/>
</dbReference>
<evidence type="ECO:0000313" key="5">
    <source>
        <dbReference type="Proteomes" id="UP000587508"/>
    </source>
</evidence>
<keyword evidence="2" id="KW-0812">Transmembrane</keyword>
<feature type="region of interest" description="Disordered" evidence="1">
    <location>
        <begin position="1"/>
        <end position="74"/>
    </location>
</feature>
<feature type="transmembrane region" description="Helical" evidence="2">
    <location>
        <begin position="232"/>
        <end position="253"/>
    </location>
</feature>
<evidence type="ECO:0000313" key="4">
    <source>
        <dbReference type="EMBL" id="CAD0336004.1"/>
    </source>
</evidence>
<feature type="compositionally biased region" description="Polar residues" evidence="1">
    <location>
        <begin position="27"/>
        <end position="47"/>
    </location>
</feature>
<dbReference type="AlphaFoldDB" id="A0A6V7DK83"/>
<sequence length="256" mass="26563">MTKAPADVQIKDPTSKPANGGEWKSGPSASGSVGSQQFNINTFTSTYGPEGNGGGAEGEGEGEEDGDKPTAATGAGCDQGSFQCSDMSSVECNQLIQTWYLRCKGVDLNGGANCDAPPSCTGNASDCYIGRMLWNYRCDGKDEAAAGQPTSGFDGDVAAEGDGKDLPDVSKIGTGDTADASLSMWQEKNINAELDKLNAGGFLNGSDQCPQLPPFTVGTSSFTLSMAPICSILRNVGIMVLALSYWLAIRILAKSR</sequence>
<evidence type="ECO:0000313" key="3">
    <source>
        <dbReference type="EMBL" id="CAD0335865.1"/>
    </source>
</evidence>
<name>A0A6V7DK83_9XANT</name>
<evidence type="ECO:0000256" key="2">
    <source>
        <dbReference type="SAM" id="Phobius"/>
    </source>
</evidence>
<gene>
    <name evidence="3" type="ORF">CFBP7900_22190</name>
    <name evidence="4" type="ORF">CFBP7900_22270</name>
</gene>
<protein>
    <submittedName>
        <fullName evidence="4">Uncharacterized protein</fullName>
    </submittedName>
</protein>
<keyword evidence="2" id="KW-0472">Membrane</keyword>
<reference evidence="4 5" key="1">
    <citation type="submission" date="2020-07" db="EMBL/GenBank/DDBJ databases">
        <authorList>
            <person name="Pothier F. J."/>
        </authorList>
    </citation>
    <scope>NUCLEOTIDE SEQUENCE [LARGE SCALE GENOMIC DNA]</scope>
    <source>
        <strain evidence="4 5">CFBP 7900</strain>
    </source>
</reference>